<proteinExistence type="predicted"/>
<name>A0A9E4K332_9GAMM</name>
<sequence length="59" mass="6810">MICRFEELGEYLKERQQAWTNGLIQSFSNLPGFERESTEYQAALELNQIGNLTAIDNID</sequence>
<reference evidence="1" key="1">
    <citation type="journal article" date="2021" name="Proc. Natl. Acad. Sci. U.S.A.">
        <title>Global biogeography of chemosynthetic symbionts reveals both localized and globally distributed symbiont groups. .</title>
        <authorList>
            <person name="Osvatic J.T."/>
            <person name="Wilkins L.G.E."/>
            <person name="Leibrecht L."/>
            <person name="Leray M."/>
            <person name="Zauner S."/>
            <person name="Polzin J."/>
            <person name="Camacho Y."/>
            <person name="Gros O."/>
            <person name="van Gils J.A."/>
            <person name="Eisen J.A."/>
            <person name="Petersen J.M."/>
            <person name="Yuen B."/>
        </authorList>
    </citation>
    <scope>NUCLEOTIDE SEQUENCE</scope>
    <source>
        <strain evidence="1">MAGL173</strain>
    </source>
</reference>
<gene>
    <name evidence="1" type="ORF">JAZ04_03085</name>
</gene>
<evidence type="ECO:0000313" key="2">
    <source>
        <dbReference type="Proteomes" id="UP000886687"/>
    </source>
</evidence>
<accession>A0A9E4K332</accession>
<organism evidence="1 2">
    <name type="scientific">Candidatus Thiodiazotropha lotti</name>
    <dbReference type="NCBI Taxonomy" id="2792787"/>
    <lineage>
        <taxon>Bacteria</taxon>
        <taxon>Pseudomonadati</taxon>
        <taxon>Pseudomonadota</taxon>
        <taxon>Gammaproteobacteria</taxon>
        <taxon>Chromatiales</taxon>
        <taxon>Sedimenticolaceae</taxon>
        <taxon>Candidatus Thiodiazotropha</taxon>
    </lineage>
</organism>
<evidence type="ECO:0000313" key="1">
    <source>
        <dbReference type="EMBL" id="MCG7937830.1"/>
    </source>
</evidence>
<protein>
    <submittedName>
        <fullName evidence="1">Uncharacterized protein</fullName>
    </submittedName>
</protein>
<dbReference type="AlphaFoldDB" id="A0A9E4K332"/>
<dbReference type="Proteomes" id="UP000886687">
    <property type="component" value="Unassembled WGS sequence"/>
</dbReference>
<dbReference type="EMBL" id="JAEPDI010000001">
    <property type="protein sequence ID" value="MCG7937830.1"/>
    <property type="molecule type" value="Genomic_DNA"/>
</dbReference>
<comment type="caution">
    <text evidence="1">The sequence shown here is derived from an EMBL/GenBank/DDBJ whole genome shotgun (WGS) entry which is preliminary data.</text>
</comment>